<accession>L9W9S7</accession>
<reference evidence="2 3" key="1">
    <citation type="journal article" date="2014" name="PLoS Genet.">
        <title>Phylogenetically driven sequencing of extremely halophilic archaea reveals strategies for static and dynamic osmo-response.</title>
        <authorList>
            <person name="Becker E.A."/>
            <person name="Seitzer P.M."/>
            <person name="Tritt A."/>
            <person name="Larsen D."/>
            <person name="Krusor M."/>
            <person name="Yao A.I."/>
            <person name="Wu D."/>
            <person name="Madern D."/>
            <person name="Eisen J.A."/>
            <person name="Darling A.E."/>
            <person name="Facciotti M.T."/>
        </authorList>
    </citation>
    <scope>NUCLEOTIDE SEQUENCE [LARGE SCALE GENOMIC DNA]</scope>
    <source>
        <strain evidence="2 3">GA33</strain>
    </source>
</reference>
<dbReference type="Proteomes" id="UP000011599">
    <property type="component" value="Unassembled WGS sequence"/>
</dbReference>
<keyword evidence="1" id="KW-0812">Transmembrane</keyword>
<proteinExistence type="predicted"/>
<organism evidence="2 3">
    <name type="scientific">Natronorubrum tibetense GA33</name>
    <dbReference type="NCBI Taxonomy" id="1114856"/>
    <lineage>
        <taxon>Archaea</taxon>
        <taxon>Methanobacteriati</taxon>
        <taxon>Methanobacteriota</taxon>
        <taxon>Stenosarchaea group</taxon>
        <taxon>Halobacteria</taxon>
        <taxon>Halobacteriales</taxon>
        <taxon>Natrialbaceae</taxon>
        <taxon>Natronorubrum</taxon>
    </lineage>
</organism>
<evidence type="ECO:0000313" key="2">
    <source>
        <dbReference type="EMBL" id="ELY46001.1"/>
    </source>
</evidence>
<dbReference type="AlphaFoldDB" id="L9W9S7"/>
<dbReference type="PATRIC" id="fig|1114856.3.peg.395"/>
<dbReference type="EMBL" id="AOHW01000005">
    <property type="protein sequence ID" value="ELY46001.1"/>
    <property type="molecule type" value="Genomic_DNA"/>
</dbReference>
<protein>
    <submittedName>
        <fullName evidence="2">Uncharacterized protein</fullName>
    </submittedName>
</protein>
<evidence type="ECO:0000256" key="1">
    <source>
        <dbReference type="SAM" id="Phobius"/>
    </source>
</evidence>
<feature type="transmembrane region" description="Helical" evidence="1">
    <location>
        <begin position="12"/>
        <end position="30"/>
    </location>
</feature>
<evidence type="ECO:0000313" key="3">
    <source>
        <dbReference type="Proteomes" id="UP000011599"/>
    </source>
</evidence>
<dbReference type="STRING" id="1114856.GCA_000383975_03844"/>
<dbReference type="OrthoDB" id="204572at2157"/>
<comment type="caution">
    <text evidence="2">The sequence shown here is derived from an EMBL/GenBank/DDBJ whole genome shotgun (WGS) entry which is preliminary data.</text>
</comment>
<feature type="transmembrane region" description="Helical" evidence="1">
    <location>
        <begin position="36"/>
        <end position="56"/>
    </location>
</feature>
<gene>
    <name evidence="2" type="ORF">C496_01925</name>
</gene>
<keyword evidence="1" id="KW-1133">Transmembrane helix</keyword>
<keyword evidence="3" id="KW-1185">Reference proteome</keyword>
<keyword evidence="1" id="KW-0472">Membrane</keyword>
<sequence length="68" mass="7446">MIDMLDRLDWAERLTVALTVVFAITLMLPLQTENAIVWVVWGAAMVVLSGTALVLMNRADSPADETAD</sequence>
<name>L9W9S7_9EURY</name>